<dbReference type="InterPro" id="IPR057684">
    <property type="entry name" value="DUF7924"/>
</dbReference>
<gene>
    <name evidence="3" type="ORF">B0J12DRAFT_699548</name>
</gene>
<reference evidence="3 4" key="1">
    <citation type="journal article" date="2021" name="Nat. Commun.">
        <title>Genetic determinants of endophytism in the Arabidopsis root mycobiome.</title>
        <authorList>
            <person name="Mesny F."/>
            <person name="Miyauchi S."/>
            <person name="Thiergart T."/>
            <person name="Pickel B."/>
            <person name="Atanasova L."/>
            <person name="Karlsson M."/>
            <person name="Huettel B."/>
            <person name="Barry K.W."/>
            <person name="Haridas S."/>
            <person name="Chen C."/>
            <person name="Bauer D."/>
            <person name="Andreopoulos W."/>
            <person name="Pangilinan J."/>
            <person name="LaButti K."/>
            <person name="Riley R."/>
            <person name="Lipzen A."/>
            <person name="Clum A."/>
            <person name="Drula E."/>
            <person name="Henrissat B."/>
            <person name="Kohler A."/>
            <person name="Grigoriev I.V."/>
            <person name="Martin F.M."/>
            <person name="Hacquard S."/>
        </authorList>
    </citation>
    <scope>NUCLEOTIDE SEQUENCE [LARGE SCALE GENOMIC DNA]</scope>
    <source>
        <strain evidence="3 4">MPI-SDFR-AT-0080</strain>
    </source>
</reference>
<keyword evidence="4" id="KW-1185">Reference proteome</keyword>
<feature type="compositionally biased region" description="Polar residues" evidence="1">
    <location>
        <begin position="7"/>
        <end position="25"/>
    </location>
</feature>
<feature type="region of interest" description="Disordered" evidence="1">
    <location>
        <begin position="56"/>
        <end position="103"/>
    </location>
</feature>
<evidence type="ECO:0000259" key="2">
    <source>
        <dbReference type="Pfam" id="PF25545"/>
    </source>
</evidence>
<organism evidence="3 4">
    <name type="scientific">Macrophomina phaseolina</name>
    <dbReference type="NCBI Taxonomy" id="35725"/>
    <lineage>
        <taxon>Eukaryota</taxon>
        <taxon>Fungi</taxon>
        <taxon>Dikarya</taxon>
        <taxon>Ascomycota</taxon>
        <taxon>Pezizomycotina</taxon>
        <taxon>Dothideomycetes</taxon>
        <taxon>Dothideomycetes incertae sedis</taxon>
        <taxon>Botryosphaeriales</taxon>
        <taxon>Botryosphaeriaceae</taxon>
        <taxon>Macrophomina</taxon>
    </lineage>
</organism>
<feature type="region of interest" description="Disordered" evidence="1">
    <location>
        <begin position="158"/>
        <end position="188"/>
    </location>
</feature>
<sequence>MARATQRRPQGSTPVSRPFTRSQKAAANAANLGDSISHGTFKIVILTLEQEVQEATIPRIHSPENPTSRRETPRRKVEQSRKSKRSKKSVDRPTQRRRAISPRLGPIVRKRLAIEYWTSNYVWPSKLNASTIMASSIARRSQESASLRRTASVNSALSKGLTAPDSGVRNSRVSSKKDSVKAAASQRDSDCYESPKFEKVLKKGNGHMRSYMKDYKEKPNRKSMDLLERLETSHQDIPTDHRFHDDRFFKQRLERIRIANETTVIHKLHDLVCPAPEDLAALTYHGSALQNTYNLFEDSMNEGWSPESVLYPSFGKPQPDYCVGFQEFAFPRELRKKIEQVSGDGERFSPTANIYFPFLACEAKSPKGSFRAATRQNAHTLTLAVMMVVELFRGAGMQKTIDREILGFSVAYNHQTASACAHYPVIHGEETDIYIHEIFGISLNANADRWKMFQFVKNIYELWAPEHLKRIESALIALDPNCRCGHHWHARAPTPGA</sequence>
<feature type="domain" description="DUF7924" evidence="2">
    <location>
        <begin position="249"/>
        <end position="475"/>
    </location>
</feature>
<protein>
    <recommendedName>
        <fullName evidence="2">DUF7924 domain-containing protein</fullName>
    </recommendedName>
</protein>
<dbReference type="PANTHER" id="PTHR42470">
    <property type="entry name" value="VAST DOMAIN-CONTAINING PROTEIN"/>
    <property type="match status" value="1"/>
</dbReference>
<evidence type="ECO:0000256" key="1">
    <source>
        <dbReference type="SAM" id="MobiDB-lite"/>
    </source>
</evidence>
<dbReference type="Proteomes" id="UP000774617">
    <property type="component" value="Unassembled WGS sequence"/>
</dbReference>
<accession>A0ABQ8GDK2</accession>
<feature type="region of interest" description="Disordered" evidence="1">
    <location>
        <begin position="1"/>
        <end position="31"/>
    </location>
</feature>
<proteinExistence type="predicted"/>
<dbReference type="PANTHER" id="PTHR42470:SF2">
    <property type="match status" value="1"/>
</dbReference>
<evidence type="ECO:0000313" key="4">
    <source>
        <dbReference type="Proteomes" id="UP000774617"/>
    </source>
</evidence>
<comment type="caution">
    <text evidence="3">The sequence shown here is derived from an EMBL/GenBank/DDBJ whole genome shotgun (WGS) entry which is preliminary data.</text>
</comment>
<feature type="compositionally biased region" description="Basic and acidic residues" evidence="1">
    <location>
        <begin position="67"/>
        <end position="81"/>
    </location>
</feature>
<evidence type="ECO:0000313" key="3">
    <source>
        <dbReference type="EMBL" id="KAH7050149.1"/>
    </source>
</evidence>
<name>A0ABQ8GDK2_9PEZI</name>
<dbReference type="Pfam" id="PF25545">
    <property type="entry name" value="DUF7924"/>
    <property type="match status" value="1"/>
</dbReference>
<dbReference type="EMBL" id="JAGTJR010000013">
    <property type="protein sequence ID" value="KAH7050149.1"/>
    <property type="molecule type" value="Genomic_DNA"/>
</dbReference>